<gene>
    <name evidence="1" type="ORF">TEGL_22040</name>
</gene>
<organism evidence="1 2">
    <name type="scientific">Terrisporobacter glycolicus ATCC 14880 = DSM 1288</name>
    <dbReference type="NCBI Taxonomy" id="1121315"/>
    <lineage>
        <taxon>Bacteria</taxon>
        <taxon>Bacillati</taxon>
        <taxon>Bacillota</taxon>
        <taxon>Clostridia</taxon>
        <taxon>Peptostreptococcales</taxon>
        <taxon>Peptostreptococcaceae</taxon>
        <taxon>Terrisporobacter</taxon>
    </lineage>
</organism>
<sequence length="35" mass="4028">MGEKMKNRLLIKDGLYSKAYDIFESIAGDTLFLVF</sequence>
<keyword evidence="2" id="KW-1185">Reference proteome</keyword>
<accession>A0ABZ2EVQ2</accession>
<name>A0ABZ2EVQ2_9FIRM</name>
<dbReference type="EMBL" id="CP117523">
    <property type="protein sequence ID" value="WWD83790.1"/>
    <property type="molecule type" value="Genomic_DNA"/>
</dbReference>
<reference evidence="1 2" key="1">
    <citation type="journal article" date="2023" name="PLoS ONE">
        <title>Genome-based metabolic and phylogenomic analysis of three Terrisporobacter species.</title>
        <authorList>
            <person name="Boer T."/>
            <person name="Bengelsdorf F.R."/>
            <person name="Bomeke M."/>
            <person name="Daniel R."/>
            <person name="Poehlein A."/>
        </authorList>
    </citation>
    <scope>NUCLEOTIDE SEQUENCE [LARGE SCALE GENOMIC DNA]</scope>
    <source>
        <strain evidence="1 2">DSM 1288</strain>
    </source>
</reference>
<evidence type="ECO:0000313" key="2">
    <source>
        <dbReference type="Proteomes" id="UP001348492"/>
    </source>
</evidence>
<protein>
    <submittedName>
        <fullName evidence="1">Uncharacterized protein</fullName>
    </submittedName>
</protein>
<evidence type="ECO:0000313" key="1">
    <source>
        <dbReference type="EMBL" id="WWD83790.1"/>
    </source>
</evidence>
<dbReference type="Proteomes" id="UP001348492">
    <property type="component" value="Chromosome"/>
</dbReference>
<proteinExistence type="predicted"/>